<dbReference type="OrthoDB" id="426293at2759"/>
<evidence type="ECO:0000256" key="2">
    <source>
        <dbReference type="SAM" id="Coils"/>
    </source>
</evidence>
<dbReference type="AlphaFoldDB" id="A0A9D3PWG1"/>
<name>A0A9D3PWG1_MEGAT</name>
<dbReference type="EMBL" id="JAFDVH010000010">
    <property type="protein sequence ID" value="KAG7470154.1"/>
    <property type="molecule type" value="Genomic_DNA"/>
</dbReference>
<comment type="caution">
    <text evidence="4">The sequence shown here is derived from an EMBL/GenBank/DDBJ whole genome shotgun (WGS) entry which is preliminary data.</text>
</comment>
<keyword evidence="5" id="KW-1185">Reference proteome</keyword>
<dbReference type="InterPro" id="IPR002110">
    <property type="entry name" value="Ankyrin_rpt"/>
</dbReference>
<feature type="region of interest" description="Disordered" evidence="3">
    <location>
        <begin position="1"/>
        <end position="74"/>
    </location>
</feature>
<dbReference type="PROSITE" id="PS50096">
    <property type="entry name" value="IQ"/>
    <property type="match status" value="1"/>
</dbReference>
<dbReference type="Proteomes" id="UP001046870">
    <property type="component" value="Chromosome 10"/>
</dbReference>
<dbReference type="Gene3D" id="1.25.40.20">
    <property type="entry name" value="Ankyrin repeat-containing domain"/>
    <property type="match status" value="1"/>
</dbReference>
<protein>
    <submittedName>
        <fullName evidence="4">Uncharacterized protein</fullName>
    </submittedName>
</protein>
<evidence type="ECO:0000256" key="1">
    <source>
        <dbReference type="PROSITE-ProRule" id="PRU00023"/>
    </source>
</evidence>
<dbReference type="Pfam" id="PF00023">
    <property type="entry name" value="Ank"/>
    <property type="match status" value="1"/>
</dbReference>
<feature type="repeat" description="ANK" evidence="1">
    <location>
        <begin position="201"/>
        <end position="233"/>
    </location>
</feature>
<evidence type="ECO:0000313" key="5">
    <source>
        <dbReference type="Proteomes" id="UP001046870"/>
    </source>
</evidence>
<gene>
    <name evidence="4" type="ORF">MATL_G00136490</name>
</gene>
<evidence type="ECO:0000313" key="4">
    <source>
        <dbReference type="EMBL" id="KAG7470154.1"/>
    </source>
</evidence>
<sequence length="288" mass="32728">MSASKSKASPGKRTAKAPKKGPAKPPKKGQTVAPQRKKPQVSQSAVPKGKHTEPGDKMSCTDPNKQKALSREEQAAVTIQCAVRQLLAKRERVRRERERQEYEELMERLQKEAFVALVQREQEEAEREKRKEEEERRKKREEQLLHIRLLEAAFDGEVEEILAVLKEVSDRDTKNGIGFDDVGQRQRSLHQLHVINITDANGNTALSEAAGGGQTEVIILLQEKGADVNTQHFTMCVLLREPLAGRPYIELLLGVTWGQFRLCCSWELTPEFMLMMAALRNRWLLGRM</sequence>
<evidence type="ECO:0000256" key="3">
    <source>
        <dbReference type="SAM" id="MobiDB-lite"/>
    </source>
</evidence>
<dbReference type="PROSITE" id="PS50088">
    <property type="entry name" value="ANK_REPEAT"/>
    <property type="match status" value="1"/>
</dbReference>
<keyword evidence="2" id="KW-0175">Coiled coil</keyword>
<reference evidence="4" key="1">
    <citation type="submission" date="2021-01" db="EMBL/GenBank/DDBJ databases">
        <authorList>
            <person name="Zahm M."/>
            <person name="Roques C."/>
            <person name="Cabau C."/>
            <person name="Klopp C."/>
            <person name="Donnadieu C."/>
            <person name="Jouanno E."/>
            <person name="Lampietro C."/>
            <person name="Louis A."/>
            <person name="Herpin A."/>
            <person name="Echchiki A."/>
            <person name="Berthelot C."/>
            <person name="Parey E."/>
            <person name="Roest-Crollius H."/>
            <person name="Braasch I."/>
            <person name="Postlethwait J."/>
            <person name="Bobe J."/>
            <person name="Montfort J."/>
            <person name="Bouchez O."/>
            <person name="Begum T."/>
            <person name="Mejri S."/>
            <person name="Adams A."/>
            <person name="Chen W.-J."/>
            <person name="Guiguen Y."/>
        </authorList>
    </citation>
    <scope>NUCLEOTIDE SEQUENCE</scope>
    <source>
        <strain evidence="4">YG-15Mar2019-1</strain>
        <tissue evidence="4">Brain</tissue>
    </source>
</reference>
<dbReference type="InterPro" id="IPR036770">
    <property type="entry name" value="Ankyrin_rpt-contain_sf"/>
</dbReference>
<dbReference type="SUPFAM" id="SSF48403">
    <property type="entry name" value="Ankyrin repeat"/>
    <property type="match status" value="1"/>
</dbReference>
<organism evidence="4 5">
    <name type="scientific">Megalops atlanticus</name>
    <name type="common">Tarpon</name>
    <name type="synonym">Clupea gigantea</name>
    <dbReference type="NCBI Taxonomy" id="7932"/>
    <lineage>
        <taxon>Eukaryota</taxon>
        <taxon>Metazoa</taxon>
        <taxon>Chordata</taxon>
        <taxon>Craniata</taxon>
        <taxon>Vertebrata</taxon>
        <taxon>Euteleostomi</taxon>
        <taxon>Actinopterygii</taxon>
        <taxon>Neopterygii</taxon>
        <taxon>Teleostei</taxon>
        <taxon>Elopiformes</taxon>
        <taxon>Megalopidae</taxon>
        <taxon>Megalops</taxon>
    </lineage>
</organism>
<proteinExistence type="predicted"/>
<dbReference type="PROSITE" id="PS50297">
    <property type="entry name" value="ANK_REP_REGION"/>
    <property type="match status" value="1"/>
</dbReference>
<feature type="compositionally biased region" description="Basic residues" evidence="3">
    <location>
        <begin position="13"/>
        <end position="27"/>
    </location>
</feature>
<keyword evidence="1" id="KW-0040">ANK repeat</keyword>
<accession>A0A9D3PWG1</accession>
<feature type="coiled-coil region" evidence="2">
    <location>
        <begin position="83"/>
        <end position="144"/>
    </location>
</feature>